<evidence type="ECO:0000313" key="13">
    <source>
        <dbReference type="WBParaSite" id="BPAG_0000959601-mRNA-1"/>
    </source>
</evidence>
<evidence type="ECO:0000259" key="10">
    <source>
        <dbReference type="Pfam" id="PF17959"/>
    </source>
</evidence>
<dbReference type="Gene3D" id="1.25.40.20">
    <property type="entry name" value="Ankyrin repeat-containing domain"/>
    <property type="match status" value="1"/>
</dbReference>
<dbReference type="Gene3D" id="3.40.710.10">
    <property type="entry name" value="DD-peptidase/beta-lactamase superfamily"/>
    <property type="match status" value="1"/>
</dbReference>
<reference evidence="13" key="1">
    <citation type="submission" date="2016-04" db="UniProtKB">
        <authorList>
            <consortium name="WormBaseParasite"/>
        </authorList>
    </citation>
    <scope>IDENTIFICATION</scope>
</reference>
<accession>A0A158PR83</accession>
<reference evidence="11 12" key="2">
    <citation type="submission" date="2018-11" db="EMBL/GenBank/DDBJ databases">
        <authorList>
            <consortium name="Pathogen Informatics"/>
        </authorList>
    </citation>
    <scope>NUCLEOTIDE SEQUENCE [LARGE SCALE GENOMIC DNA]</scope>
</reference>
<dbReference type="AlphaFoldDB" id="A0A158PR83"/>
<dbReference type="InterPro" id="IPR012338">
    <property type="entry name" value="Beta-lactam/transpept-like"/>
</dbReference>
<dbReference type="SUPFAM" id="SSF48403">
    <property type="entry name" value="Ankyrin repeat"/>
    <property type="match status" value="1"/>
</dbReference>
<keyword evidence="4" id="KW-0677">Repeat</keyword>
<feature type="repeat" description="ANK" evidence="9">
    <location>
        <begin position="593"/>
        <end position="615"/>
    </location>
</feature>
<dbReference type="PROSITE" id="PS50297">
    <property type="entry name" value="ANK_REP_REGION"/>
    <property type="match status" value="1"/>
</dbReference>
<evidence type="ECO:0000256" key="5">
    <source>
        <dbReference type="ARBA" id="ARBA00022801"/>
    </source>
</evidence>
<evidence type="ECO:0000256" key="4">
    <source>
        <dbReference type="ARBA" id="ARBA00022737"/>
    </source>
</evidence>
<evidence type="ECO:0000313" key="12">
    <source>
        <dbReference type="Proteomes" id="UP000278627"/>
    </source>
</evidence>
<dbReference type="Pfam" id="PF12796">
    <property type="entry name" value="Ank_2"/>
    <property type="match status" value="1"/>
</dbReference>
<evidence type="ECO:0000256" key="1">
    <source>
        <dbReference type="ARBA" id="ARBA00011076"/>
    </source>
</evidence>
<evidence type="ECO:0000256" key="6">
    <source>
        <dbReference type="ARBA" id="ARBA00023043"/>
    </source>
</evidence>
<dbReference type="PANTHER" id="PTHR12544">
    <property type="entry name" value="GLUTAMINASE"/>
    <property type="match status" value="1"/>
</dbReference>
<evidence type="ECO:0000256" key="9">
    <source>
        <dbReference type="PROSITE-ProRule" id="PRU00023"/>
    </source>
</evidence>
<comment type="catalytic activity">
    <reaction evidence="7">
        <text>L-glutamine + H2O = L-glutamate + NH4(+)</text>
        <dbReference type="Rhea" id="RHEA:15889"/>
        <dbReference type="ChEBI" id="CHEBI:15377"/>
        <dbReference type="ChEBI" id="CHEBI:28938"/>
        <dbReference type="ChEBI" id="CHEBI:29985"/>
        <dbReference type="ChEBI" id="CHEBI:58359"/>
        <dbReference type="EC" id="3.5.1.2"/>
    </reaction>
</comment>
<evidence type="ECO:0000256" key="7">
    <source>
        <dbReference type="ARBA" id="ARBA00049534"/>
    </source>
</evidence>
<dbReference type="Gene3D" id="1.10.238.210">
    <property type="match status" value="1"/>
</dbReference>
<evidence type="ECO:0000256" key="3">
    <source>
        <dbReference type="ARBA" id="ARBA00012918"/>
    </source>
</evidence>
<dbReference type="FunFam" id="3.40.710.10:FF:000008">
    <property type="entry name" value="Glutaminase, isoform E"/>
    <property type="match status" value="1"/>
</dbReference>
<organism evidence="13">
    <name type="scientific">Brugia pahangi</name>
    <name type="common">Filarial nematode worm</name>
    <dbReference type="NCBI Taxonomy" id="6280"/>
    <lineage>
        <taxon>Eukaryota</taxon>
        <taxon>Metazoa</taxon>
        <taxon>Ecdysozoa</taxon>
        <taxon>Nematoda</taxon>
        <taxon>Chromadorea</taxon>
        <taxon>Rhabditida</taxon>
        <taxon>Spirurina</taxon>
        <taxon>Spiruromorpha</taxon>
        <taxon>Filarioidea</taxon>
        <taxon>Onchocercidae</taxon>
        <taxon>Brugia</taxon>
    </lineage>
</organism>
<comment type="similarity">
    <text evidence="1">Belongs to the glutaminase family.</text>
</comment>
<keyword evidence="6 9" id="KW-0040">ANK repeat</keyword>
<feature type="domain" description="Glutaminase EF-hand" evidence="10">
    <location>
        <begin position="139"/>
        <end position="228"/>
    </location>
</feature>
<dbReference type="GO" id="GO:0004359">
    <property type="term" value="F:glutaminase activity"/>
    <property type="evidence" value="ECO:0007669"/>
    <property type="project" value="UniProtKB-EC"/>
</dbReference>
<dbReference type="EMBL" id="UZAD01013159">
    <property type="protein sequence ID" value="VDN90744.1"/>
    <property type="molecule type" value="Genomic_DNA"/>
</dbReference>
<dbReference type="InterPro" id="IPR015868">
    <property type="entry name" value="Glutaminase"/>
</dbReference>
<evidence type="ECO:0000256" key="8">
    <source>
        <dbReference type="ARBA" id="ARBA00077251"/>
    </source>
</evidence>
<dbReference type="Pfam" id="PF04960">
    <property type="entry name" value="Glutaminase"/>
    <property type="match status" value="1"/>
</dbReference>
<dbReference type="InterPro" id="IPR041541">
    <property type="entry name" value="Glutaminase_EF-hand"/>
</dbReference>
<dbReference type="NCBIfam" id="TIGR03814">
    <property type="entry name" value="Gln_ase"/>
    <property type="match status" value="1"/>
</dbReference>
<dbReference type="PANTHER" id="PTHR12544:SF29">
    <property type="entry name" value="GLUTAMINASE"/>
    <property type="match status" value="1"/>
</dbReference>
<dbReference type="GO" id="GO:0006537">
    <property type="term" value="P:glutamate biosynthetic process"/>
    <property type="evidence" value="ECO:0007669"/>
    <property type="project" value="TreeGrafter"/>
</dbReference>
<dbReference type="EC" id="3.5.1.2" evidence="3"/>
<dbReference type="SUPFAM" id="SSF56601">
    <property type="entry name" value="beta-lactamase/transpeptidase-like"/>
    <property type="match status" value="1"/>
</dbReference>
<name>A0A158PR83_BRUPA</name>
<gene>
    <name evidence="11" type="ORF">BPAG_LOCUS9558</name>
</gene>
<evidence type="ECO:0000313" key="11">
    <source>
        <dbReference type="EMBL" id="VDN90744.1"/>
    </source>
</evidence>
<protein>
    <recommendedName>
        <fullName evidence="3">glutaminase</fullName>
        <ecNumber evidence="3">3.5.1.2</ecNumber>
    </recommendedName>
    <alternativeName>
        <fullName evidence="8">L-glutamine amidohydrolase</fullName>
    </alternativeName>
</protein>
<proteinExistence type="inferred from homology"/>
<dbReference type="HAMAP" id="MF_00313">
    <property type="entry name" value="Glutaminase"/>
    <property type="match status" value="1"/>
</dbReference>
<dbReference type="GO" id="GO:0006543">
    <property type="term" value="P:L-glutamine catabolic process"/>
    <property type="evidence" value="ECO:0007669"/>
    <property type="project" value="TreeGrafter"/>
</dbReference>
<comment type="subunit">
    <text evidence="2">Homotetramer.</text>
</comment>
<dbReference type="InterPro" id="IPR002110">
    <property type="entry name" value="Ankyrin_rpt"/>
</dbReference>
<dbReference type="WBParaSite" id="BPAG_0000959601-mRNA-1">
    <property type="protein sequence ID" value="BPAG_0000959601-mRNA-1"/>
    <property type="gene ID" value="BPAG_0000959601"/>
</dbReference>
<dbReference type="InterPro" id="IPR036770">
    <property type="entry name" value="Ankyrin_rpt-contain_sf"/>
</dbReference>
<dbReference type="Pfam" id="PF17959">
    <property type="entry name" value="EF-hand_14"/>
    <property type="match status" value="1"/>
</dbReference>
<evidence type="ECO:0000256" key="2">
    <source>
        <dbReference type="ARBA" id="ARBA00011881"/>
    </source>
</evidence>
<keyword evidence="5" id="KW-0378">Hydrolase</keyword>
<sequence>MFYELSTLIPVNFELHLNSQNRKKAYKPHKRNLTTNFKKHATLSKLLALIEVRVPTDRNLSICSGINSRSYIDCYRLAEEQRNKNCEAMEGDEYKCASAAVDSVSKILKNNRKSSITRLLNDTAKGLKHVYQLSHPSQEDLTYDLFKCSKKPEEASLGKLLSVLRSFGIREDDPRLKHTIEKMHEYELQIEDDCDTRHCLLNKKQFKECIRPSINLIAQTLRNDLIIPCWGEFTAKIKEIFDEVCANIHEGKVANYIPQLARVDPKKWGLSICTIDGQRVSYGDARVPFCFQSISKAFNYAIVASDLGADFVHNYVGHEPSGRLFNEICLDCNGKPHNPLINAGAIIVTSLLKMGHKMADRYDFVLTQYRKLAGGGYIGFNNATFLSERDTADRNYALSYYMKENNCFPGSISLRDELDFYFQLCSLETTCESAAVMAATLANGGVCPLTNEICISARPCRDVLSLMYSCGMYDYSGQFAFQVGLPAKSGVSGAMVVVVPNLMGICIWSPPLDKMGNSVRGVSFCKKMIETFNFHNYDSLLHADTKKIDPRKRGVPNESELILEMMFATKKGNIDDVRRMFLGGIDLNMSDYDGRTPLHLAASEGQSLMVDFFLDIAHVNPLVRDRWNRTAYDDALSFGFTKIAEKIKSYMDKISGGFVPITIPPEKARQLLPENGDVLINLPEEADEWEKELRIVVDRLSYFDHSNDCGSSPGIAENGDGAFDILEKSSEGNNGPSALDAESITDGAGGQIDLNMKISS</sequence>
<keyword evidence="12" id="KW-1185">Reference proteome</keyword>
<dbReference type="STRING" id="6280.A0A158PR83"/>
<dbReference type="PROSITE" id="PS50088">
    <property type="entry name" value="ANK_REPEAT"/>
    <property type="match status" value="1"/>
</dbReference>
<dbReference type="Proteomes" id="UP000278627">
    <property type="component" value="Unassembled WGS sequence"/>
</dbReference>